<protein>
    <recommendedName>
        <fullName evidence="2">Tyrosinase copper-binding domain-containing protein</fullName>
    </recommendedName>
</protein>
<evidence type="ECO:0000313" key="3">
    <source>
        <dbReference type="EMBL" id="KAK3305061.1"/>
    </source>
</evidence>
<dbReference type="InterPro" id="IPR002523">
    <property type="entry name" value="MgTranspt_CorA/ZnTranspt_ZntB"/>
</dbReference>
<dbReference type="InterPro" id="IPR002227">
    <property type="entry name" value="Tyrosinase_Cu-bd"/>
</dbReference>
<name>A0AAJ0GS14_9PEZI</name>
<keyword evidence="1" id="KW-0472">Membrane</keyword>
<dbReference type="RefSeq" id="XP_062720841.1">
    <property type="nucleotide sequence ID" value="XM_062862408.1"/>
</dbReference>
<reference evidence="3" key="1">
    <citation type="journal article" date="2023" name="Mol. Phylogenet. Evol.">
        <title>Genome-scale phylogeny and comparative genomics of the fungal order Sordariales.</title>
        <authorList>
            <person name="Hensen N."/>
            <person name="Bonometti L."/>
            <person name="Westerberg I."/>
            <person name="Brannstrom I.O."/>
            <person name="Guillou S."/>
            <person name="Cros-Aarteil S."/>
            <person name="Calhoun S."/>
            <person name="Haridas S."/>
            <person name="Kuo A."/>
            <person name="Mondo S."/>
            <person name="Pangilinan J."/>
            <person name="Riley R."/>
            <person name="LaButti K."/>
            <person name="Andreopoulos B."/>
            <person name="Lipzen A."/>
            <person name="Chen C."/>
            <person name="Yan M."/>
            <person name="Daum C."/>
            <person name="Ng V."/>
            <person name="Clum A."/>
            <person name="Steindorff A."/>
            <person name="Ohm R.A."/>
            <person name="Martin F."/>
            <person name="Silar P."/>
            <person name="Natvig D.O."/>
            <person name="Lalanne C."/>
            <person name="Gautier V."/>
            <person name="Ament-Velasquez S.L."/>
            <person name="Kruys A."/>
            <person name="Hutchinson M.I."/>
            <person name="Powell A.J."/>
            <person name="Barry K."/>
            <person name="Miller A.N."/>
            <person name="Grigoriev I.V."/>
            <person name="Debuchy R."/>
            <person name="Gladieux P."/>
            <person name="Hiltunen Thoren M."/>
            <person name="Johannesson H."/>
        </authorList>
    </citation>
    <scope>NUCLEOTIDE SEQUENCE</scope>
    <source>
        <strain evidence="3">CBS 333.67</strain>
    </source>
</reference>
<dbReference type="GeneID" id="87881237"/>
<reference evidence="3" key="2">
    <citation type="submission" date="2023-06" db="EMBL/GenBank/DDBJ databases">
        <authorList>
            <consortium name="Lawrence Berkeley National Laboratory"/>
            <person name="Mondo S.J."/>
            <person name="Hensen N."/>
            <person name="Bonometti L."/>
            <person name="Westerberg I."/>
            <person name="Brannstrom I.O."/>
            <person name="Guillou S."/>
            <person name="Cros-Aarteil S."/>
            <person name="Calhoun S."/>
            <person name="Haridas S."/>
            <person name="Kuo A."/>
            <person name="Pangilinan J."/>
            <person name="Riley R."/>
            <person name="Labutti K."/>
            <person name="Andreopoulos B."/>
            <person name="Lipzen A."/>
            <person name="Chen C."/>
            <person name="Yanf M."/>
            <person name="Daum C."/>
            <person name="Ng V."/>
            <person name="Clum A."/>
            <person name="Steindorff A."/>
            <person name="Ohm R."/>
            <person name="Martin F."/>
            <person name="Silar P."/>
            <person name="Natvig D."/>
            <person name="Lalanne C."/>
            <person name="Gautier V."/>
            <person name="Ament-Velasquez S.L."/>
            <person name="Kruys A."/>
            <person name="Hutchinson M.I."/>
            <person name="Powell A.J."/>
            <person name="Barry K."/>
            <person name="Miller A.N."/>
            <person name="Grigoriev I.V."/>
            <person name="Debuchy R."/>
            <person name="Gladieux P."/>
            <person name="Thoren M.H."/>
            <person name="Johannesson H."/>
        </authorList>
    </citation>
    <scope>NUCLEOTIDE SEQUENCE</scope>
    <source>
        <strain evidence="3">CBS 333.67</strain>
    </source>
</reference>
<keyword evidence="4" id="KW-1185">Reference proteome</keyword>
<sequence>MNHDKGSYRNFVQSRCQTNPCVTGLAEYLRCRPGAASTIVTLDYPRSGQSAPNPRTVAQVDLAELIDTTPTTAGRILLVENIQPHLISLLGEILDVDPIFFAGHVTTDFQDIEKAPLPPSLAFFPSQIAEKGYLHLHYQQVLDLRSSGAFKSSSYSLKSDSNVPRNVRRLPHLSGRQLALARACCSILVKKIKDSWICLVLVDPPIKMVVETLGSGGRKSHPSMLLHGGFEDFGHSTSFASFGSVSSDRLPDKKSMLSDLLHYFRHQPPGFMVAKPRTLSLGYYPIRIVLAEWILYIHVTSRYFKYYEYSLHDIENRLHDGDIIDLQRWRRRYLQSRHKLILLSEFIDYWLQQEADKQPWVSVQKDIKHMLSQLEQYSRSLEHMVPMATSMVQLLDSRRSMLEAANVSRLTFIAVVFVPLSWVASLFSMCR</sequence>
<evidence type="ECO:0000256" key="1">
    <source>
        <dbReference type="SAM" id="Phobius"/>
    </source>
</evidence>
<evidence type="ECO:0000313" key="4">
    <source>
        <dbReference type="Proteomes" id="UP001273166"/>
    </source>
</evidence>
<evidence type="ECO:0000259" key="2">
    <source>
        <dbReference type="PROSITE" id="PS00498"/>
    </source>
</evidence>
<dbReference type="PROSITE" id="PS00498">
    <property type="entry name" value="TYROSINASE_2"/>
    <property type="match status" value="1"/>
</dbReference>
<accession>A0AAJ0GS14</accession>
<keyword evidence="1" id="KW-0812">Transmembrane</keyword>
<keyword evidence="1" id="KW-1133">Transmembrane helix</keyword>
<dbReference type="GO" id="GO:0016491">
    <property type="term" value="F:oxidoreductase activity"/>
    <property type="evidence" value="ECO:0007669"/>
    <property type="project" value="InterPro"/>
</dbReference>
<dbReference type="GO" id="GO:0046873">
    <property type="term" value="F:metal ion transmembrane transporter activity"/>
    <property type="evidence" value="ECO:0007669"/>
    <property type="project" value="InterPro"/>
</dbReference>
<dbReference type="GO" id="GO:0016020">
    <property type="term" value="C:membrane"/>
    <property type="evidence" value="ECO:0007669"/>
    <property type="project" value="InterPro"/>
</dbReference>
<organism evidence="3 4">
    <name type="scientific">Chaetomium strumarium</name>
    <dbReference type="NCBI Taxonomy" id="1170767"/>
    <lineage>
        <taxon>Eukaryota</taxon>
        <taxon>Fungi</taxon>
        <taxon>Dikarya</taxon>
        <taxon>Ascomycota</taxon>
        <taxon>Pezizomycotina</taxon>
        <taxon>Sordariomycetes</taxon>
        <taxon>Sordariomycetidae</taxon>
        <taxon>Sordariales</taxon>
        <taxon>Chaetomiaceae</taxon>
        <taxon>Chaetomium</taxon>
    </lineage>
</organism>
<dbReference type="Proteomes" id="UP001273166">
    <property type="component" value="Unassembled WGS sequence"/>
</dbReference>
<feature type="transmembrane region" description="Helical" evidence="1">
    <location>
        <begin position="410"/>
        <end position="430"/>
    </location>
</feature>
<comment type="caution">
    <text evidence="3">The sequence shown here is derived from an EMBL/GenBank/DDBJ whole genome shotgun (WGS) entry which is preliminary data.</text>
</comment>
<dbReference type="EMBL" id="JAUDZG010000004">
    <property type="protein sequence ID" value="KAK3305061.1"/>
    <property type="molecule type" value="Genomic_DNA"/>
</dbReference>
<dbReference type="Pfam" id="PF01544">
    <property type="entry name" value="CorA"/>
    <property type="match status" value="1"/>
</dbReference>
<dbReference type="AlphaFoldDB" id="A0AAJ0GS14"/>
<proteinExistence type="predicted"/>
<gene>
    <name evidence="3" type="ORF">B0T15DRAFT_188054</name>
</gene>
<feature type="domain" description="Tyrosinase copper-binding" evidence="2">
    <location>
        <begin position="97"/>
        <end position="108"/>
    </location>
</feature>